<gene>
    <name evidence="2" type="ORF">PUR21_06420</name>
</gene>
<keyword evidence="1" id="KW-1133">Transmembrane helix</keyword>
<dbReference type="RefSeq" id="WP_133091816.1">
    <property type="nucleotide sequence ID" value="NZ_JACWCW010000022.1"/>
</dbReference>
<evidence type="ECO:0000313" key="3">
    <source>
        <dbReference type="Proteomes" id="UP001404845"/>
    </source>
</evidence>
<evidence type="ECO:0000256" key="1">
    <source>
        <dbReference type="SAM" id="Phobius"/>
    </source>
</evidence>
<dbReference type="EMBL" id="JAQYXL010000001">
    <property type="protein sequence ID" value="MEN3227282.1"/>
    <property type="molecule type" value="Genomic_DNA"/>
</dbReference>
<feature type="transmembrane region" description="Helical" evidence="1">
    <location>
        <begin position="135"/>
        <end position="154"/>
    </location>
</feature>
<evidence type="ECO:0000313" key="2">
    <source>
        <dbReference type="EMBL" id="MEN3227282.1"/>
    </source>
</evidence>
<feature type="transmembrane region" description="Helical" evidence="1">
    <location>
        <begin position="93"/>
        <end position="115"/>
    </location>
</feature>
<feature type="transmembrane region" description="Helical" evidence="1">
    <location>
        <begin position="55"/>
        <end position="72"/>
    </location>
</feature>
<sequence length="237" mass="26179">MTNSPAPNPAAVSAERSRLIDYFKRLFAIVAGLAITEAVKRVYPSPSQEITWPSIWIFGTFLVTIIPIFHGGDRSLDLKYLNSNQITGGRRVAYIWDVYMLVITAILFVCIAEAIPHADPKKSHLYSVAESSMFYKLMAVMLVFDVMVLAVDFLKTPGAQRADLSSYLVWIPANLILAGLCYGAGSSIPDAATLVSAADVVIAWGSINFQELTFYLFTAAVVRMFADYWAGRTFLFP</sequence>
<keyword evidence="3" id="KW-1185">Reference proteome</keyword>
<name>A0ABU9Z7I3_9HYPH</name>
<protein>
    <submittedName>
        <fullName evidence="2">Uncharacterized protein</fullName>
    </submittedName>
</protein>
<comment type="caution">
    <text evidence="2">The sequence shown here is derived from an EMBL/GenBank/DDBJ whole genome shotgun (WGS) entry which is preliminary data.</text>
</comment>
<feature type="transmembrane region" description="Helical" evidence="1">
    <location>
        <begin position="166"/>
        <end position="185"/>
    </location>
</feature>
<dbReference type="Proteomes" id="UP001404845">
    <property type="component" value="Unassembled WGS sequence"/>
</dbReference>
<proteinExistence type="predicted"/>
<reference evidence="2 3" key="1">
    <citation type="journal article" date="2023" name="PLoS ONE">
        <title>Complete genome assembly of Hawai'i environmental nontuberculous mycobacteria reveals unexpected co-isolation with methylobacteria.</title>
        <authorList>
            <person name="Hendrix J."/>
            <person name="Epperson L.E."/>
            <person name="Tong E.I."/>
            <person name="Chan Y.L."/>
            <person name="Hasan N.A."/>
            <person name="Dawrs S.N."/>
            <person name="Norton G.J."/>
            <person name="Virdi R."/>
            <person name="Crooks J.L."/>
            <person name="Chan E.D."/>
            <person name="Honda J.R."/>
            <person name="Strong M."/>
        </authorList>
    </citation>
    <scope>NUCLEOTIDE SEQUENCE [LARGE SCALE GENOMIC DNA]</scope>
    <source>
        <strain evidence="2 3">NJH_HI01</strain>
    </source>
</reference>
<organism evidence="2 3">
    <name type="scientific">Methylorubrum rhodesianum</name>
    <dbReference type="NCBI Taxonomy" id="29427"/>
    <lineage>
        <taxon>Bacteria</taxon>
        <taxon>Pseudomonadati</taxon>
        <taxon>Pseudomonadota</taxon>
        <taxon>Alphaproteobacteria</taxon>
        <taxon>Hyphomicrobiales</taxon>
        <taxon>Methylobacteriaceae</taxon>
        <taxon>Methylorubrum</taxon>
    </lineage>
</organism>
<accession>A0ABU9Z7I3</accession>
<keyword evidence="1" id="KW-0472">Membrane</keyword>
<keyword evidence="1" id="KW-0812">Transmembrane</keyword>